<comment type="similarity">
    <text evidence="1">Belongs to the CarB family.</text>
</comment>
<name>A0ABP8CRW4_9FLAO</name>
<comment type="catalytic activity">
    <reaction evidence="7">
        <text>hydrogencarbonate + NH4(+) + 2 ATP = carbamoyl phosphate + 2 ADP + phosphate + 2 H(+)</text>
        <dbReference type="Rhea" id="RHEA:18029"/>
        <dbReference type="ChEBI" id="CHEBI:15378"/>
        <dbReference type="ChEBI" id="CHEBI:17544"/>
        <dbReference type="ChEBI" id="CHEBI:28938"/>
        <dbReference type="ChEBI" id="CHEBI:30616"/>
        <dbReference type="ChEBI" id="CHEBI:43474"/>
        <dbReference type="ChEBI" id="CHEBI:58228"/>
        <dbReference type="ChEBI" id="CHEBI:456216"/>
        <dbReference type="EC" id="6.3.4.16"/>
    </reaction>
</comment>
<feature type="domain" description="ATP-grasp" evidence="9">
    <location>
        <begin position="134"/>
        <end position="330"/>
    </location>
</feature>
<organism evidence="10 11">
    <name type="scientific">Winogradskyella damuponensis</name>
    <dbReference type="NCBI Taxonomy" id="943939"/>
    <lineage>
        <taxon>Bacteria</taxon>
        <taxon>Pseudomonadati</taxon>
        <taxon>Bacteroidota</taxon>
        <taxon>Flavobacteriia</taxon>
        <taxon>Flavobacteriales</taxon>
        <taxon>Flavobacteriaceae</taxon>
        <taxon>Winogradskyella</taxon>
    </lineage>
</organism>
<dbReference type="NCBIfam" id="NF009455">
    <property type="entry name" value="PRK12815.1"/>
    <property type="match status" value="1"/>
</dbReference>
<dbReference type="SMART" id="SM01096">
    <property type="entry name" value="CPSase_L_D3"/>
    <property type="match status" value="1"/>
</dbReference>
<accession>A0ABP8CRW4</accession>
<dbReference type="Pfam" id="PF25596">
    <property type="entry name" value="CPSase_L_D1"/>
    <property type="match status" value="2"/>
</dbReference>
<evidence type="ECO:0000313" key="10">
    <source>
        <dbReference type="EMBL" id="GAA4242658.1"/>
    </source>
</evidence>
<evidence type="ECO:0000313" key="11">
    <source>
        <dbReference type="Proteomes" id="UP001501682"/>
    </source>
</evidence>
<evidence type="ECO:0000256" key="8">
    <source>
        <dbReference type="PROSITE-ProRule" id="PRU00409"/>
    </source>
</evidence>
<reference evidence="11" key="1">
    <citation type="journal article" date="2019" name="Int. J. Syst. Evol. Microbiol.">
        <title>The Global Catalogue of Microorganisms (GCM) 10K type strain sequencing project: providing services to taxonomists for standard genome sequencing and annotation.</title>
        <authorList>
            <consortium name="The Broad Institute Genomics Platform"/>
            <consortium name="The Broad Institute Genome Sequencing Center for Infectious Disease"/>
            <person name="Wu L."/>
            <person name="Ma J."/>
        </authorList>
    </citation>
    <scope>NUCLEOTIDE SEQUENCE [LARGE SCALE GENOMIC DNA]</scope>
    <source>
        <strain evidence="11">JCM 17633</strain>
    </source>
</reference>
<evidence type="ECO:0000256" key="2">
    <source>
        <dbReference type="ARBA" id="ARBA00022598"/>
    </source>
</evidence>
<dbReference type="Gene3D" id="3.40.50.20">
    <property type="match status" value="2"/>
</dbReference>
<dbReference type="InterPro" id="IPR016185">
    <property type="entry name" value="PreATP-grasp_dom_sf"/>
</dbReference>
<dbReference type="InterPro" id="IPR006275">
    <property type="entry name" value="CPSase_lsu"/>
</dbReference>
<comment type="caution">
    <text evidence="10">The sequence shown here is derived from an EMBL/GenBank/DDBJ whole genome shotgun (WGS) entry which is preliminary data.</text>
</comment>
<feature type="domain" description="ATP-grasp" evidence="9">
    <location>
        <begin position="688"/>
        <end position="880"/>
    </location>
</feature>
<dbReference type="Gene3D" id="3.30.1490.20">
    <property type="entry name" value="ATP-grasp fold, A domain"/>
    <property type="match status" value="2"/>
</dbReference>
<dbReference type="InterPro" id="IPR005483">
    <property type="entry name" value="CPSase_dom"/>
</dbReference>
<dbReference type="Pfam" id="PF02787">
    <property type="entry name" value="CPSase_L_D3"/>
    <property type="match status" value="1"/>
</dbReference>
<dbReference type="Proteomes" id="UP001501682">
    <property type="component" value="Unassembled WGS sequence"/>
</dbReference>
<dbReference type="RefSeq" id="WP_344713549.1">
    <property type="nucleotide sequence ID" value="NZ_BAABCB010000015.1"/>
</dbReference>
<keyword evidence="11" id="KW-1185">Reference proteome</keyword>
<evidence type="ECO:0000256" key="6">
    <source>
        <dbReference type="ARBA" id="ARBA00044063"/>
    </source>
</evidence>
<dbReference type="Gene3D" id="3.30.470.20">
    <property type="entry name" value="ATP-grasp fold, B domain"/>
    <property type="match status" value="2"/>
</dbReference>
<dbReference type="Pfam" id="PF02786">
    <property type="entry name" value="CPSase_L_D2"/>
    <property type="match status" value="2"/>
</dbReference>
<dbReference type="PANTHER" id="PTHR11405:SF53">
    <property type="entry name" value="CARBAMOYL-PHOSPHATE SYNTHASE [AMMONIA], MITOCHONDRIAL"/>
    <property type="match status" value="1"/>
</dbReference>
<dbReference type="PRINTS" id="PR00098">
    <property type="entry name" value="CPSASE"/>
</dbReference>
<evidence type="ECO:0000256" key="7">
    <source>
        <dbReference type="ARBA" id="ARBA00047359"/>
    </source>
</evidence>
<keyword evidence="3" id="KW-0677">Repeat</keyword>
<evidence type="ECO:0000256" key="1">
    <source>
        <dbReference type="ARBA" id="ARBA00009799"/>
    </source>
</evidence>
<dbReference type="InterPro" id="IPR011761">
    <property type="entry name" value="ATP-grasp"/>
</dbReference>
<dbReference type="EC" id="6.3.4.16" evidence="6"/>
<dbReference type="InterPro" id="IPR013815">
    <property type="entry name" value="ATP_grasp_subdomain_1"/>
</dbReference>
<dbReference type="SUPFAM" id="SSF48108">
    <property type="entry name" value="Carbamoyl phosphate synthetase, large subunit connection domain"/>
    <property type="match status" value="1"/>
</dbReference>
<proteinExistence type="inferred from homology"/>
<keyword evidence="5 8" id="KW-0067">ATP-binding</keyword>
<dbReference type="InterPro" id="IPR036897">
    <property type="entry name" value="CarbamoylP_synth_lsu_oligo_sf"/>
</dbReference>
<dbReference type="PROSITE" id="PS00866">
    <property type="entry name" value="CPSASE_1"/>
    <property type="match status" value="2"/>
</dbReference>
<dbReference type="PROSITE" id="PS50975">
    <property type="entry name" value="ATP_GRASP"/>
    <property type="match status" value="2"/>
</dbReference>
<keyword evidence="2" id="KW-0436">Ligase</keyword>
<dbReference type="PROSITE" id="PS51257">
    <property type="entry name" value="PROKAR_LIPOPROTEIN"/>
    <property type="match status" value="1"/>
</dbReference>
<evidence type="ECO:0000256" key="5">
    <source>
        <dbReference type="ARBA" id="ARBA00022840"/>
    </source>
</evidence>
<keyword evidence="4 8" id="KW-0547">Nucleotide-binding</keyword>
<dbReference type="PROSITE" id="PS00867">
    <property type="entry name" value="CPSASE_2"/>
    <property type="match status" value="1"/>
</dbReference>
<dbReference type="PANTHER" id="PTHR11405">
    <property type="entry name" value="CARBAMOYLTRANSFERASE FAMILY MEMBER"/>
    <property type="match status" value="1"/>
</dbReference>
<dbReference type="InterPro" id="IPR005479">
    <property type="entry name" value="CPAse_ATP-bd"/>
</dbReference>
<evidence type="ECO:0000256" key="3">
    <source>
        <dbReference type="ARBA" id="ARBA00022737"/>
    </source>
</evidence>
<dbReference type="SUPFAM" id="SSF56059">
    <property type="entry name" value="Glutathione synthetase ATP-binding domain-like"/>
    <property type="match status" value="2"/>
</dbReference>
<dbReference type="NCBIfam" id="TIGR01369">
    <property type="entry name" value="CPSaseII_lrg"/>
    <property type="match status" value="1"/>
</dbReference>
<sequence length="951" mass="106408">MPKNNNIKSVLLIGSGPIVIGQACEFDYSGSQALRSLREDGIETILINSNPATIMTDPTMADHVYLLPLTTKSLVKILKEHPQIDAVLPTMGGQTALNLCIEADEKGIWEDFGVDIIGVDIDAINITEDREQFRELMLKIGVGMAPQATATSYLKGKEIAQEFGFPLVIRASYTLGGEGASFVYKEEDFDQMLTRGLEVSPIHEVMIDKALIGWKEYELELLRDKNDNVVIICTIENMDPMGIHTGDSITLAPAMTLSDKTFQKMRDMAIHMMRSIGDFAGGCNVQFAVSPDDEEEIIAIEINPRVSRSSALASKATGYPIAKIAAKLAIGYNLDELDNQITKSTSALFEPTLDYVVVKIPRWNFDKFEGSDRTLGLQMKAVGEVMSIGRSFQEALHKATQSLEIKRNGLGADGKGYKDYDTIIEKLTHASWDRVFVIYDAVAMGIPLSRIHEITKIDMWFLKQYEELFQLEREISQFKIETIERELLLEAKQKGYGDRQIAHMLRCLESQVYNKRKELNINRVFKLVDTCAAEFKAQTPYYYSTFESEVETADGKVYVQNESIVSDKKKIIVLGSGPNRIGQGIEFDYCCVHGVLAAAECGYETIMINCNPETVSTDFDIADKLYFEPVFWEHIYDIIQHEKPEGVIVQLGGQTALKLAEKLERYGIKIMGTSYQSLDLAEDRGSFSNILKENNIPYPEFDVAESADEALAIADVLDFPILVRPSYVLGGQGMKIVINKQELESHVIDLLKSIPGNKLLLDHYLDGAIEAEADAICDADGNVYIIGIMEHIEPCGIHSGDSNALLPAFNLGDLVMQQIIDHTHTIARALDTIGLINIQFAIKDDVVYIIEANPRASRTVPFIAKAYKEPYVNYATKVMLGEKKVTDFDFKPQLEGYAIKQPVFSFNKFPNVNKQLGPEMKSTGESILFIDSLKDDQFYDLYARRKMYLSK</sequence>
<protein>
    <recommendedName>
        <fullName evidence="6">carbamoyl-phosphate synthase (ammonia)</fullName>
        <ecNumber evidence="6">6.3.4.16</ecNumber>
    </recommendedName>
</protein>
<dbReference type="InterPro" id="IPR058047">
    <property type="entry name" value="CPSase_preATP-grasp"/>
</dbReference>
<dbReference type="NCBIfam" id="NF003671">
    <property type="entry name" value="PRK05294.1"/>
    <property type="match status" value="1"/>
</dbReference>
<evidence type="ECO:0000256" key="4">
    <source>
        <dbReference type="ARBA" id="ARBA00022741"/>
    </source>
</evidence>
<dbReference type="EMBL" id="BAABCB010000015">
    <property type="protein sequence ID" value="GAA4242658.1"/>
    <property type="molecule type" value="Genomic_DNA"/>
</dbReference>
<dbReference type="Gene3D" id="1.10.1030.10">
    <property type="entry name" value="Carbamoyl-phosphate synthetase, large subunit oligomerisation domain"/>
    <property type="match status" value="1"/>
</dbReference>
<dbReference type="SUPFAM" id="SSF52440">
    <property type="entry name" value="PreATP-grasp domain"/>
    <property type="match status" value="2"/>
</dbReference>
<evidence type="ECO:0000259" key="9">
    <source>
        <dbReference type="PROSITE" id="PS50975"/>
    </source>
</evidence>
<gene>
    <name evidence="10" type="primary">carB</name>
    <name evidence="10" type="ORF">GCM10022292_13860</name>
</gene>
<dbReference type="InterPro" id="IPR005480">
    <property type="entry name" value="CPSase_lsu_oligo"/>
</dbReference>